<dbReference type="EMBL" id="BAAAVT010000010">
    <property type="protein sequence ID" value="GAA3065069.1"/>
    <property type="molecule type" value="Genomic_DNA"/>
</dbReference>
<dbReference type="SUPFAM" id="SSF51556">
    <property type="entry name" value="Metallo-dependent hydrolases"/>
    <property type="match status" value="1"/>
</dbReference>
<accession>A0ABP6M151</accession>
<gene>
    <name evidence="6" type="primary">guaD</name>
    <name evidence="6" type="ORF">GCM10010529_17530</name>
</gene>
<dbReference type="InterPro" id="IPR006680">
    <property type="entry name" value="Amidohydro-rel"/>
</dbReference>
<feature type="domain" description="Amidohydrolase-related" evidence="5">
    <location>
        <begin position="61"/>
        <end position="431"/>
    </location>
</feature>
<evidence type="ECO:0000256" key="2">
    <source>
        <dbReference type="ARBA" id="ARBA00022723"/>
    </source>
</evidence>
<organism evidence="6 7">
    <name type="scientific">Nesterenkonia aethiopica</name>
    <dbReference type="NCBI Taxonomy" id="269144"/>
    <lineage>
        <taxon>Bacteria</taxon>
        <taxon>Bacillati</taxon>
        <taxon>Actinomycetota</taxon>
        <taxon>Actinomycetes</taxon>
        <taxon>Micrococcales</taxon>
        <taxon>Micrococcaceae</taxon>
        <taxon>Nesterenkonia</taxon>
    </lineage>
</organism>
<evidence type="ECO:0000256" key="3">
    <source>
        <dbReference type="ARBA" id="ARBA00022801"/>
    </source>
</evidence>
<keyword evidence="7" id="KW-1185">Reference proteome</keyword>
<dbReference type="Gene3D" id="3.20.20.140">
    <property type="entry name" value="Metal-dependent hydrolases"/>
    <property type="match status" value="1"/>
</dbReference>
<dbReference type="Pfam" id="PF01979">
    <property type="entry name" value="Amidohydro_1"/>
    <property type="match status" value="1"/>
</dbReference>
<dbReference type="InterPro" id="IPR051607">
    <property type="entry name" value="Metallo-dep_hydrolases"/>
</dbReference>
<keyword evidence="2" id="KW-0479">Metal-binding</keyword>
<dbReference type="NCBIfam" id="NF006679">
    <property type="entry name" value="PRK09228.1"/>
    <property type="match status" value="1"/>
</dbReference>
<sequence>MTIYRAQVLDTPGELGDPDALRADHDCALVVEDGVIVARTGLDAAVAGHPGHEVVDLRDGVLLPGLVDTHVHFPQIRVIGGLGMPLLEWLDQCALPEEERLAEATHAQAVAEDFLSSVVRSGTTSALVFGSHFPAAMDVLFTQAERIGLRMTSGLVVSDRLLPESLLVTPERALEAGRTLAGRWHGRGRLRYAVTPRFSLSASQEMLRSCGELLAAGAGTGPGDEGLWFTSHVNENPAEIAAVRELFPEARDYVDTYDRAGLLSSRAVLAHDVHPTEEELVILGERGAAVAHCPTSNFSLGSGLFPWRRHRDAGVPVALGTDVGAGAGFFLVAEGLQAYFGQRLLGAEGLDLRPSDLLHLATRSGAQVLGLAEEIGDLSVGRQFDAVLVRPQTGGTLEQVLPYARDAQDVVAKIFSLGSAADVAGVWIGGAPVG</sequence>
<evidence type="ECO:0000259" key="5">
    <source>
        <dbReference type="Pfam" id="PF01979"/>
    </source>
</evidence>
<keyword evidence="4" id="KW-0862">Zinc</keyword>
<evidence type="ECO:0000256" key="1">
    <source>
        <dbReference type="ARBA" id="ARBA00001947"/>
    </source>
</evidence>
<evidence type="ECO:0000313" key="6">
    <source>
        <dbReference type="EMBL" id="GAA3065069.1"/>
    </source>
</evidence>
<evidence type="ECO:0000313" key="7">
    <source>
        <dbReference type="Proteomes" id="UP001500236"/>
    </source>
</evidence>
<dbReference type="Proteomes" id="UP001500236">
    <property type="component" value="Unassembled WGS sequence"/>
</dbReference>
<dbReference type="InterPro" id="IPR011059">
    <property type="entry name" value="Metal-dep_hydrolase_composite"/>
</dbReference>
<comment type="cofactor">
    <cofactor evidence="1">
        <name>Zn(2+)</name>
        <dbReference type="ChEBI" id="CHEBI:29105"/>
    </cofactor>
</comment>
<dbReference type="SUPFAM" id="SSF51338">
    <property type="entry name" value="Composite domain of metallo-dependent hydrolases"/>
    <property type="match status" value="1"/>
</dbReference>
<protein>
    <submittedName>
        <fullName evidence="6">Guanine deaminase</fullName>
    </submittedName>
</protein>
<reference evidence="7" key="1">
    <citation type="journal article" date="2019" name="Int. J. Syst. Evol. Microbiol.">
        <title>The Global Catalogue of Microorganisms (GCM) 10K type strain sequencing project: providing services to taxonomists for standard genome sequencing and annotation.</title>
        <authorList>
            <consortium name="The Broad Institute Genomics Platform"/>
            <consortium name="The Broad Institute Genome Sequencing Center for Infectious Disease"/>
            <person name="Wu L."/>
            <person name="Ma J."/>
        </authorList>
    </citation>
    <scope>NUCLEOTIDE SEQUENCE [LARGE SCALE GENOMIC DNA]</scope>
    <source>
        <strain evidence="7">JCM 14309</strain>
    </source>
</reference>
<dbReference type="PANTHER" id="PTHR11271">
    <property type="entry name" value="GUANINE DEAMINASE"/>
    <property type="match status" value="1"/>
</dbReference>
<name>A0ABP6M151_9MICC</name>
<dbReference type="Gene3D" id="2.30.40.10">
    <property type="entry name" value="Urease, subunit C, domain 1"/>
    <property type="match status" value="1"/>
</dbReference>
<evidence type="ECO:0000256" key="4">
    <source>
        <dbReference type="ARBA" id="ARBA00022833"/>
    </source>
</evidence>
<dbReference type="RefSeq" id="WP_344681652.1">
    <property type="nucleotide sequence ID" value="NZ_BAAAVT010000010.1"/>
</dbReference>
<proteinExistence type="predicted"/>
<comment type="caution">
    <text evidence="6">The sequence shown here is derived from an EMBL/GenBank/DDBJ whole genome shotgun (WGS) entry which is preliminary data.</text>
</comment>
<keyword evidence="3" id="KW-0378">Hydrolase</keyword>
<dbReference type="PANTHER" id="PTHR11271:SF6">
    <property type="entry name" value="GUANINE DEAMINASE"/>
    <property type="match status" value="1"/>
</dbReference>
<dbReference type="InterPro" id="IPR032466">
    <property type="entry name" value="Metal_Hydrolase"/>
</dbReference>